<keyword evidence="12" id="KW-1185">Reference proteome</keyword>
<dbReference type="InterPro" id="IPR036852">
    <property type="entry name" value="Peptidase_S8/S53_dom_sf"/>
</dbReference>
<feature type="active site" description="Charge relay system" evidence="7">
    <location>
        <position position="875"/>
    </location>
</feature>
<evidence type="ECO:0000256" key="7">
    <source>
        <dbReference type="PROSITE-ProRule" id="PRU01240"/>
    </source>
</evidence>
<dbReference type="GO" id="GO:0005576">
    <property type="term" value="C:extracellular region"/>
    <property type="evidence" value="ECO:0007669"/>
    <property type="project" value="UniProtKB-SubCell"/>
</dbReference>
<dbReference type="PROSITE" id="PS00136">
    <property type="entry name" value="SUBTILASE_ASP"/>
    <property type="match status" value="1"/>
</dbReference>
<dbReference type="SUPFAM" id="SSF52743">
    <property type="entry name" value="Subtilisin-like"/>
    <property type="match status" value="1"/>
</dbReference>
<dbReference type="Proteomes" id="UP000002881">
    <property type="component" value="Chromosome"/>
</dbReference>
<evidence type="ECO:0000259" key="9">
    <source>
        <dbReference type="Pfam" id="PF00082"/>
    </source>
</evidence>
<dbReference type="eggNOG" id="COG1404">
    <property type="taxonomic scope" value="Bacteria"/>
</dbReference>
<dbReference type="STRING" id="660470.Theba_2085"/>
<dbReference type="PROSITE" id="PS00138">
    <property type="entry name" value="SUBTILASE_SER"/>
    <property type="match status" value="1"/>
</dbReference>
<keyword evidence="4 7" id="KW-0645">Protease</keyword>
<dbReference type="Pfam" id="PF00082">
    <property type="entry name" value="Peptidase_S8"/>
    <property type="match status" value="1"/>
</dbReference>
<dbReference type="InterPro" id="IPR023828">
    <property type="entry name" value="Peptidase_S8_Ser-AS"/>
</dbReference>
<dbReference type="InterPro" id="IPR050131">
    <property type="entry name" value="Peptidase_S8_subtilisin-like"/>
</dbReference>
<accession>I2F716</accession>
<evidence type="ECO:0000256" key="5">
    <source>
        <dbReference type="ARBA" id="ARBA00022801"/>
    </source>
</evidence>
<proteinExistence type="inferred from homology"/>
<evidence type="ECO:0000313" key="12">
    <source>
        <dbReference type="Proteomes" id="UP000002881"/>
    </source>
</evidence>
<evidence type="ECO:0000256" key="3">
    <source>
        <dbReference type="ARBA" id="ARBA00022525"/>
    </source>
</evidence>
<dbReference type="InterPro" id="IPR044060">
    <property type="entry name" value="Bacterial_rp_domain"/>
</dbReference>
<dbReference type="PROSITE" id="PS51892">
    <property type="entry name" value="SUBTILASE"/>
    <property type="match status" value="1"/>
</dbReference>
<dbReference type="GeneID" id="87107825"/>
<dbReference type="InterPro" id="IPR034084">
    <property type="entry name" value="Thermitase-like_dom"/>
</dbReference>
<reference evidence="11 12" key="1">
    <citation type="journal article" date="2012" name="Genome Biol. Evol.">
        <title>Genome Sequence of the Mesophilic Thermotogales Bacterium Mesotoga prima MesG1.Ag.4.2 Reveals the Largest Thermotogales Genome To Date.</title>
        <authorList>
            <person name="Zhaxybayeva O."/>
            <person name="Swithers K.S."/>
            <person name="Foght J."/>
            <person name="Green A.G."/>
            <person name="Bruce D."/>
            <person name="Detter C."/>
            <person name="Han S."/>
            <person name="Teshima H."/>
            <person name="Han J."/>
            <person name="Woyke T."/>
            <person name="Pitluck S."/>
            <person name="Nolan M."/>
            <person name="Ivanova N."/>
            <person name="Pati A."/>
            <person name="Land M.L."/>
            <person name="Dlutek M."/>
            <person name="Doolittle W.F."/>
            <person name="Noll K.M."/>
            <person name="Nesbo C.L."/>
        </authorList>
    </citation>
    <scope>NUCLEOTIDE SEQUENCE [LARGE SCALE GENOMIC DNA]</scope>
    <source>
        <strain evidence="12">mesG1.Ag.4.2</strain>
    </source>
</reference>
<dbReference type="Gene3D" id="3.40.50.200">
    <property type="entry name" value="Peptidase S8/S53 domain"/>
    <property type="match status" value="1"/>
</dbReference>
<dbReference type="GO" id="GO:0006508">
    <property type="term" value="P:proteolysis"/>
    <property type="evidence" value="ECO:0007669"/>
    <property type="project" value="UniProtKB-KW"/>
</dbReference>
<comment type="similarity">
    <text evidence="2 7 8">Belongs to the peptidase S8 family.</text>
</comment>
<feature type="domain" description="Bacterial repeat" evidence="10">
    <location>
        <begin position="452"/>
        <end position="517"/>
    </location>
</feature>
<feature type="active site" description="Charge relay system" evidence="7">
    <location>
        <position position="671"/>
    </location>
</feature>
<keyword evidence="3" id="KW-0964">Secreted</keyword>
<keyword evidence="5 7" id="KW-0378">Hydrolase</keyword>
<evidence type="ECO:0000259" key="10">
    <source>
        <dbReference type="Pfam" id="PF18998"/>
    </source>
</evidence>
<gene>
    <name evidence="11" type="ORF">Theba_2085</name>
</gene>
<dbReference type="PRINTS" id="PR00723">
    <property type="entry name" value="SUBTILISIN"/>
</dbReference>
<dbReference type="EMBL" id="CP003532">
    <property type="protein sequence ID" value="AFK07719.1"/>
    <property type="molecule type" value="Genomic_DNA"/>
</dbReference>
<evidence type="ECO:0000256" key="1">
    <source>
        <dbReference type="ARBA" id="ARBA00004613"/>
    </source>
</evidence>
<dbReference type="HOGENOM" id="CLU_294371_0_0_0"/>
<feature type="domain" description="Bacterial repeat" evidence="10">
    <location>
        <begin position="125"/>
        <end position="188"/>
    </location>
</feature>
<dbReference type="InterPro" id="IPR015500">
    <property type="entry name" value="Peptidase_S8_subtilisin-rel"/>
</dbReference>
<sequence precursor="true">MKRKLLLFASLTVFLILMLTGCPNGSKSFTLTIMTLPDAGIQIIVDLVNKVTPFSQKYQEGTNVEVQITSPQERDTSAFVGGDDTKYTFQQWNDANNTNPRNVTVNSNVTYTAQMGVQYKVETSSNPAGAVVTGGGWHNKNANATLTALVMDGYTFSHWLVNGTNSGSSITIGVTINEPKNIVAVYTTDPVPCNFTVTTSPDLALDIEIDGVSFTSPKGMIVNSGTTKQIAVITPQEKDISPWLSGIDSRYIFDQWNDGNTSHTRNVIVNTDITYTANMDAEYRVTVDSSPSEVSEVANFWTARGNVWLFDFSGDLGPYNFSYWYVNGQNLGSARPIEIVVDKPYHVTAVFAEQETQYTLTVTTSPETGLNIIIVGIAYVSPKTVVLNSGTEAEIEVVSPQEKEKSGQVTGTDTRFTFVRWSDTNTNNPRTITLNSDMTYTAEMKVEYKVTTGTNPAGGTVDGAGWYVAETVKNFTAPVRAGYTFSHWVINGANMGDANPIAVNVNSPKNVIAYYNAETTTKNIFGTVTPYTGNIKTADLNKIEILSNTEIRTTYDRPEFIENEYLLKVESFKEVESSFSSASIASIDVIERIENYYGELKYLHVRTTASEEELKRLPGVVQVSKNSLFYALSTTPNDPSYPVQWNYPVMNLPQAWDYTVGSRSVVVAVIDSGFSTSHPDLSGIFESGYNFIDSNTDVSEPLESEDSHGTHVVGTIAALTNNALGVSGVTWGGLGITLIPIRGIKDAAALMNSLIYAVDHGAKIINMSLGGAVDSPAVHDAVKYAARNGVVMVAASGNNGDGNILYPARYPETIAVGAIWEDEGTIKISPYSCYGSELDVVAPGGYMRSGTDPNGIYSTGWTPSGNTYMYMQGTSMATPHVTGLVALLMGAGLTDPDDIRNVLHNTAIDLGSPGRDDDYGWGLVDAEAALDSIASPQEFKVFLRNPSTGTNIASTNLSDSGAYHFSDVSSTQVKIFAWRDMDESGTIDTGDLLGYFNYSGGTPDLDNAQTVTLSGGDNWVDFEFAPIVGD</sequence>
<dbReference type="KEGG" id="mpg:Theba_2085"/>
<dbReference type="GO" id="GO:0004252">
    <property type="term" value="F:serine-type endopeptidase activity"/>
    <property type="evidence" value="ECO:0007669"/>
    <property type="project" value="UniProtKB-UniRule"/>
</dbReference>
<feature type="active site" description="Charge relay system" evidence="7">
    <location>
        <position position="708"/>
    </location>
</feature>
<dbReference type="PANTHER" id="PTHR43806:SF11">
    <property type="entry name" value="CEREVISIN-RELATED"/>
    <property type="match status" value="1"/>
</dbReference>
<feature type="domain" description="Peptidase S8/S53" evidence="9">
    <location>
        <begin position="663"/>
        <end position="922"/>
    </location>
</feature>
<evidence type="ECO:0000256" key="8">
    <source>
        <dbReference type="RuleBase" id="RU003355"/>
    </source>
</evidence>
<evidence type="ECO:0000256" key="2">
    <source>
        <dbReference type="ARBA" id="ARBA00011073"/>
    </source>
</evidence>
<evidence type="ECO:0000256" key="4">
    <source>
        <dbReference type="ARBA" id="ARBA00022670"/>
    </source>
</evidence>
<dbReference type="PANTHER" id="PTHR43806">
    <property type="entry name" value="PEPTIDASE S8"/>
    <property type="match status" value="1"/>
</dbReference>
<comment type="subcellular location">
    <subcellularLocation>
        <location evidence="1">Secreted</location>
    </subcellularLocation>
</comment>
<protein>
    <submittedName>
        <fullName evidence="11">Subtilisin-like serine protease</fullName>
    </submittedName>
</protein>
<name>I2F716_9BACT</name>
<dbReference type="PROSITE" id="PS00018">
    <property type="entry name" value="EF_HAND_1"/>
    <property type="match status" value="1"/>
</dbReference>
<evidence type="ECO:0000256" key="6">
    <source>
        <dbReference type="ARBA" id="ARBA00022825"/>
    </source>
</evidence>
<dbReference type="Pfam" id="PF18998">
    <property type="entry name" value="Flg_new_2"/>
    <property type="match status" value="2"/>
</dbReference>
<dbReference type="AlphaFoldDB" id="I2F716"/>
<organism evidence="11 12">
    <name type="scientific">Mesotoga prima MesG1.Ag.4.2</name>
    <dbReference type="NCBI Taxonomy" id="660470"/>
    <lineage>
        <taxon>Bacteria</taxon>
        <taxon>Thermotogati</taxon>
        <taxon>Thermotogota</taxon>
        <taxon>Thermotogae</taxon>
        <taxon>Kosmotogales</taxon>
        <taxon>Kosmotogaceae</taxon>
        <taxon>Mesotoga</taxon>
    </lineage>
</organism>
<dbReference type="PROSITE" id="PS51257">
    <property type="entry name" value="PROKAR_LIPOPROTEIN"/>
    <property type="match status" value="1"/>
</dbReference>
<dbReference type="InterPro" id="IPR023827">
    <property type="entry name" value="Peptidase_S8_Asp-AS"/>
</dbReference>
<dbReference type="CDD" id="cd07484">
    <property type="entry name" value="Peptidases_S8_Thermitase_like"/>
    <property type="match status" value="1"/>
</dbReference>
<dbReference type="InterPro" id="IPR000209">
    <property type="entry name" value="Peptidase_S8/S53_dom"/>
</dbReference>
<evidence type="ECO:0000313" key="11">
    <source>
        <dbReference type="EMBL" id="AFK07719.1"/>
    </source>
</evidence>
<dbReference type="RefSeq" id="WP_014731496.1">
    <property type="nucleotide sequence ID" value="NC_017934.1"/>
</dbReference>
<keyword evidence="6 7" id="KW-0720">Serine protease</keyword>
<dbReference type="InterPro" id="IPR018247">
    <property type="entry name" value="EF_Hand_1_Ca_BS"/>
</dbReference>